<evidence type="ECO:0000313" key="2">
    <source>
        <dbReference type="Proteomes" id="UP000325243"/>
    </source>
</evidence>
<dbReference type="EMBL" id="VSSB01000001">
    <property type="protein sequence ID" value="TYL52836.1"/>
    <property type="molecule type" value="Genomic_DNA"/>
</dbReference>
<dbReference type="Pfam" id="PF10604">
    <property type="entry name" value="Polyketide_cyc2"/>
    <property type="match status" value="1"/>
</dbReference>
<dbReference type="InterPro" id="IPR023393">
    <property type="entry name" value="START-like_dom_sf"/>
</dbReference>
<gene>
    <name evidence="1" type="ORF">FYC51_03605</name>
</gene>
<dbReference type="InterPro" id="IPR019587">
    <property type="entry name" value="Polyketide_cyclase/dehydratase"/>
</dbReference>
<dbReference type="CDD" id="cd07824">
    <property type="entry name" value="SRPBCC_6"/>
    <property type="match status" value="1"/>
</dbReference>
<protein>
    <submittedName>
        <fullName evidence="1">Polyketide cyclase</fullName>
    </submittedName>
</protein>
<proteinExistence type="predicted"/>
<organism evidence="1 2">
    <name type="scientific">Agromyces mariniharenae</name>
    <dbReference type="NCBI Taxonomy" id="2604423"/>
    <lineage>
        <taxon>Bacteria</taxon>
        <taxon>Bacillati</taxon>
        <taxon>Actinomycetota</taxon>
        <taxon>Actinomycetes</taxon>
        <taxon>Micrococcales</taxon>
        <taxon>Microbacteriaceae</taxon>
        <taxon>Agromyces</taxon>
    </lineage>
</organism>
<reference evidence="1 2" key="1">
    <citation type="submission" date="2019-08" db="EMBL/GenBank/DDBJ databases">
        <authorList>
            <person name="Hu J."/>
        </authorList>
    </citation>
    <scope>NUCLEOTIDE SEQUENCE [LARGE SCALE GENOMIC DNA]</scope>
    <source>
        <strain evidence="1 2">NEAU-184</strain>
    </source>
</reference>
<dbReference type="SUPFAM" id="SSF55961">
    <property type="entry name" value="Bet v1-like"/>
    <property type="match status" value="1"/>
</dbReference>
<dbReference type="Proteomes" id="UP000325243">
    <property type="component" value="Unassembled WGS sequence"/>
</dbReference>
<sequence length="158" mass="18160">MATASDFEFTTVWELPAPVGRVWDELLDIDAWPTWWRGFERVDVVREGDANGVGNVRDLVTHGRLPYRLRYRVEVVRVEPLRLIEARSTGDLEGFGRWTTESTDGGTRAVYLWQVRTTNRLLRALSPLARGTLTRNHDQVMEWGRQGILERLRVPAAS</sequence>
<comment type="caution">
    <text evidence="1">The sequence shown here is derived from an EMBL/GenBank/DDBJ whole genome shotgun (WGS) entry which is preliminary data.</text>
</comment>
<evidence type="ECO:0000313" key="1">
    <source>
        <dbReference type="EMBL" id="TYL52836.1"/>
    </source>
</evidence>
<dbReference type="AlphaFoldDB" id="A0A5S4V1N3"/>
<dbReference type="RefSeq" id="WP_148732299.1">
    <property type="nucleotide sequence ID" value="NZ_VSSB01000001.1"/>
</dbReference>
<accession>A0A5S4V1N3</accession>
<keyword evidence="2" id="KW-1185">Reference proteome</keyword>
<name>A0A5S4V1N3_9MICO</name>
<dbReference type="Gene3D" id="3.30.530.20">
    <property type="match status" value="1"/>
</dbReference>